<dbReference type="AlphaFoldDB" id="A0A4Z2HBZ9"/>
<proteinExistence type="predicted"/>
<protein>
    <submittedName>
        <fullName evidence="1">Uncharacterized protein</fullName>
    </submittedName>
</protein>
<reference evidence="1 2" key="1">
    <citation type="submission" date="2019-03" db="EMBL/GenBank/DDBJ databases">
        <title>First draft genome of Liparis tanakae, snailfish: a comprehensive survey of snailfish specific genes.</title>
        <authorList>
            <person name="Kim W."/>
            <person name="Song I."/>
            <person name="Jeong J.-H."/>
            <person name="Kim D."/>
            <person name="Kim S."/>
            <person name="Ryu S."/>
            <person name="Song J.Y."/>
            <person name="Lee S.K."/>
        </authorList>
    </citation>
    <scope>NUCLEOTIDE SEQUENCE [LARGE SCALE GENOMIC DNA]</scope>
    <source>
        <tissue evidence="1">Muscle</tissue>
    </source>
</reference>
<sequence length="72" mass="8023">MSRDININEQQNNQVVITSPGIAAKRWCCGDRDGKRDVSVVPQGLSYLRADPTLYRERTLCIATTAEPSTNK</sequence>
<dbReference type="EMBL" id="SRLO01000275">
    <property type="protein sequence ID" value="TNN63349.1"/>
    <property type="molecule type" value="Genomic_DNA"/>
</dbReference>
<evidence type="ECO:0000313" key="2">
    <source>
        <dbReference type="Proteomes" id="UP000314294"/>
    </source>
</evidence>
<gene>
    <name evidence="1" type="ORF">EYF80_026451</name>
</gene>
<accession>A0A4Z2HBZ9</accession>
<comment type="caution">
    <text evidence="1">The sequence shown here is derived from an EMBL/GenBank/DDBJ whole genome shotgun (WGS) entry which is preliminary data.</text>
</comment>
<dbReference type="Proteomes" id="UP000314294">
    <property type="component" value="Unassembled WGS sequence"/>
</dbReference>
<name>A0A4Z2HBZ9_9TELE</name>
<organism evidence="1 2">
    <name type="scientific">Liparis tanakae</name>
    <name type="common">Tanaka's snailfish</name>
    <dbReference type="NCBI Taxonomy" id="230148"/>
    <lineage>
        <taxon>Eukaryota</taxon>
        <taxon>Metazoa</taxon>
        <taxon>Chordata</taxon>
        <taxon>Craniata</taxon>
        <taxon>Vertebrata</taxon>
        <taxon>Euteleostomi</taxon>
        <taxon>Actinopterygii</taxon>
        <taxon>Neopterygii</taxon>
        <taxon>Teleostei</taxon>
        <taxon>Neoteleostei</taxon>
        <taxon>Acanthomorphata</taxon>
        <taxon>Eupercaria</taxon>
        <taxon>Perciformes</taxon>
        <taxon>Cottioidei</taxon>
        <taxon>Cottales</taxon>
        <taxon>Liparidae</taxon>
        <taxon>Liparis</taxon>
    </lineage>
</organism>
<keyword evidence="2" id="KW-1185">Reference proteome</keyword>
<evidence type="ECO:0000313" key="1">
    <source>
        <dbReference type="EMBL" id="TNN63349.1"/>
    </source>
</evidence>